<dbReference type="SUPFAM" id="SSF52540">
    <property type="entry name" value="P-loop containing nucleoside triphosphate hydrolases"/>
    <property type="match status" value="1"/>
</dbReference>
<protein>
    <recommendedName>
        <fullName evidence="2">Helicase ATP-binding domain-containing protein</fullName>
    </recommendedName>
</protein>
<dbReference type="OrthoDB" id="10261556at2759"/>
<comment type="caution">
    <text evidence="3">The sequence shown here is derived from an EMBL/GenBank/DDBJ whole genome shotgun (WGS) entry which is preliminary data.</text>
</comment>
<reference evidence="3 4" key="1">
    <citation type="journal article" date="2015" name="Environ. Microbiol.">
        <title>Metagenome sequence of Elaphomyces granulatus from sporocarp tissue reveals Ascomycota ectomycorrhizal fingerprints of genome expansion and a Proteobacteria-rich microbiome.</title>
        <authorList>
            <person name="Quandt C.A."/>
            <person name="Kohler A."/>
            <person name="Hesse C.N."/>
            <person name="Sharpton T.J."/>
            <person name="Martin F."/>
            <person name="Spatafora J.W."/>
        </authorList>
    </citation>
    <scope>NUCLEOTIDE SEQUENCE [LARGE SCALE GENOMIC DNA]</scope>
    <source>
        <strain evidence="3 4">OSC145934</strain>
    </source>
</reference>
<dbReference type="InterPro" id="IPR027417">
    <property type="entry name" value="P-loop_NTPase"/>
</dbReference>
<dbReference type="Proteomes" id="UP000243515">
    <property type="component" value="Unassembled WGS sequence"/>
</dbReference>
<evidence type="ECO:0000259" key="2">
    <source>
        <dbReference type="PROSITE" id="PS51192"/>
    </source>
</evidence>
<dbReference type="CDD" id="cd17920">
    <property type="entry name" value="DEXHc_RecQ"/>
    <property type="match status" value="1"/>
</dbReference>
<dbReference type="InterPro" id="IPR011545">
    <property type="entry name" value="DEAD/DEAH_box_helicase_dom"/>
</dbReference>
<dbReference type="GO" id="GO:0005634">
    <property type="term" value="C:nucleus"/>
    <property type="evidence" value="ECO:0007669"/>
    <property type="project" value="TreeGrafter"/>
</dbReference>
<dbReference type="Pfam" id="PF00270">
    <property type="entry name" value="DEAD"/>
    <property type="match status" value="1"/>
</dbReference>
<organism evidence="3 4">
    <name type="scientific">Elaphomyces granulatus</name>
    <dbReference type="NCBI Taxonomy" id="519963"/>
    <lineage>
        <taxon>Eukaryota</taxon>
        <taxon>Fungi</taxon>
        <taxon>Dikarya</taxon>
        <taxon>Ascomycota</taxon>
        <taxon>Pezizomycotina</taxon>
        <taxon>Eurotiomycetes</taxon>
        <taxon>Eurotiomycetidae</taxon>
        <taxon>Eurotiales</taxon>
        <taxon>Elaphomycetaceae</taxon>
        <taxon>Elaphomyces</taxon>
    </lineage>
</organism>
<dbReference type="EMBL" id="NPHW01004539">
    <property type="protein sequence ID" value="OXV07806.1"/>
    <property type="molecule type" value="Genomic_DNA"/>
</dbReference>
<dbReference type="AlphaFoldDB" id="A0A232LUL2"/>
<dbReference type="PROSITE" id="PS51192">
    <property type="entry name" value="HELICASE_ATP_BIND_1"/>
    <property type="match status" value="1"/>
</dbReference>
<dbReference type="SMART" id="SM00487">
    <property type="entry name" value="DEXDc"/>
    <property type="match status" value="1"/>
</dbReference>
<name>A0A232LUL2_9EURO</name>
<dbReference type="Gene3D" id="3.40.50.300">
    <property type="entry name" value="P-loop containing nucleotide triphosphate hydrolases"/>
    <property type="match status" value="1"/>
</dbReference>
<dbReference type="GO" id="GO:0043138">
    <property type="term" value="F:3'-5' DNA helicase activity"/>
    <property type="evidence" value="ECO:0007669"/>
    <property type="project" value="TreeGrafter"/>
</dbReference>
<feature type="domain" description="Helicase ATP-binding" evidence="2">
    <location>
        <begin position="29"/>
        <end position="202"/>
    </location>
</feature>
<dbReference type="InterPro" id="IPR014001">
    <property type="entry name" value="Helicase_ATP-bd"/>
</dbReference>
<evidence type="ECO:0000256" key="1">
    <source>
        <dbReference type="ARBA" id="ARBA00005446"/>
    </source>
</evidence>
<dbReference type="PANTHER" id="PTHR13710">
    <property type="entry name" value="DNA HELICASE RECQ FAMILY MEMBER"/>
    <property type="match status" value="1"/>
</dbReference>
<dbReference type="GO" id="GO:0003676">
    <property type="term" value="F:nucleic acid binding"/>
    <property type="evidence" value="ECO:0007669"/>
    <property type="project" value="InterPro"/>
</dbReference>
<evidence type="ECO:0000313" key="4">
    <source>
        <dbReference type="Proteomes" id="UP000243515"/>
    </source>
</evidence>
<dbReference type="PANTHER" id="PTHR13710:SF152">
    <property type="entry name" value="ATP-DEPENDENT DNA HELICASE Q5"/>
    <property type="match status" value="1"/>
</dbReference>
<comment type="similarity">
    <text evidence="1">Belongs to the helicase family. RecQ subfamily.</text>
</comment>
<accession>A0A232LUL2</accession>
<keyword evidence="4" id="KW-1185">Reference proteome</keyword>
<feature type="non-terminal residue" evidence="3">
    <location>
        <position position="286"/>
    </location>
</feature>
<sequence>MAARDQDIEFTLRRVFGKPTFRPLQREAIIAAVEGHDIFLQAATSFGKSLCFQLPAVVGHGVISPLLALMVDQVAALEAKGIPVATINSTTPSSERRVIIEDLLSGHPKTRLLYVTPEFCQTEAFRRNIMILHAQKLLNRIAIDEAHCISEWGHDFRPAYRELSWFKRTLTTPAVAITAVTATATPRVRRDIIGMLGLDPSTLKTFNSPSARPNIHYEVRYLTAFAQNPIELEPSQVYDILSWLKGIQSRRVAGLSSNSTSDSGDNPLNTSSLPPISGIIYVPLRS</sequence>
<dbReference type="GO" id="GO:0005737">
    <property type="term" value="C:cytoplasm"/>
    <property type="evidence" value="ECO:0007669"/>
    <property type="project" value="TreeGrafter"/>
</dbReference>
<dbReference type="GO" id="GO:0005694">
    <property type="term" value="C:chromosome"/>
    <property type="evidence" value="ECO:0007669"/>
    <property type="project" value="TreeGrafter"/>
</dbReference>
<evidence type="ECO:0000313" key="3">
    <source>
        <dbReference type="EMBL" id="OXV07806.1"/>
    </source>
</evidence>
<dbReference type="GO" id="GO:0009378">
    <property type="term" value="F:four-way junction helicase activity"/>
    <property type="evidence" value="ECO:0007669"/>
    <property type="project" value="TreeGrafter"/>
</dbReference>
<proteinExistence type="inferred from homology"/>
<dbReference type="GO" id="GO:0005524">
    <property type="term" value="F:ATP binding"/>
    <property type="evidence" value="ECO:0007669"/>
    <property type="project" value="InterPro"/>
</dbReference>
<gene>
    <name evidence="3" type="ORF">Egran_04432</name>
</gene>
<dbReference type="GO" id="GO:0000724">
    <property type="term" value="P:double-strand break repair via homologous recombination"/>
    <property type="evidence" value="ECO:0007669"/>
    <property type="project" value="TreeGrafter"/>
</dbReference>